<dbReference type="InterPro" id="IPR045584">
    <property type="entry name" value="Pilin-like"/>
</dbReference>
<evidence type="ECO:0000313" key="8">
    <source>
        <dbReference type="EMBL" id="OGD88421.1"/>
    </source>
</evidence>
<dbReference type="InterPro" id="IPR012902">
    <property type="entry name" value="N_methyl_site"/>
</dbReference>
<evidence type="ECO:0000313" key="9">
    <source>
        <dbReference type="Proteomes" id="UP000177369"/>
    </source>
</evidence>
<dbReference type="Pfam" id="PF07963">
    <property type="entry name" value="N_methyl"/>
    <property type="match status" value="1"/>
</dbReference>
<dbReference type="GO" id="GO:0015628">
    <property type="term" value="P:protein secretion by the type II secretion system"/>
    <property type="evidence" value="ECO:0007669"/>
    <property type="project" value="InterPro"/>
</dbReference>
<reference evidence="8 9" key="1">
    <citation type="journal article" date="2016" name="Nat. Commun.">
        <title>Thousands of microbial genomes shed light on interconnected biogeochemical processes in an aquifer system.</title>
        <authorList>
            <person name="Anantharaman K."/>
            <person name="Brown C.T."/>
            <person name="Hug L.A."/>
            <person name="Sharon I."/>
            <person name="Castelle C.J."/>
            <person name="Probst A.J."/>
            <person name="Thomas B.C."/>
            <person name="Singh A."/>
            <person name="Wilkins M.J."/>
            <person name="Karaoz U."/>
            <person name="Brodie E.L."/>
            <person name="Williams K.H."/>
            <person name="Hubbard S.S."/>
            <person name="Banfield J.F."/>
        </authorList>
    </citation>
    <scope>NUCLEOTIDE SEQUENCE [LARGE SCALE GENOMIC DNA]</scope>
</reference>
<comment type="caution">
    <text evidence="8">The sequence shown here is derived from an EMBL/GenBank/DDBJ whole genome shotgun (WGS) entry which is preliminary data.</text>
</comment>
<keyword evidence="5 7" id="KW-0472">Membrane</keyword>
<dbReference type="PANTHER" id="PTHR30093:SF44">
    <property type="entry name" value="TYPE II SECRETION SYSTEM CORE PROTEIN G"/>
    <property type="match status" value="1"/>
</dbReference>
<dbReference type="InterPro" id="IPR000983">
    <property type="entry name" value="Bac_GSPG_pilin"/>
</dbReference>
<evidence type="ECO:0000256" key="1">
    <source>
        <dbReference type="ARBA" id="ARBA00004167"/>
    </source>
</evidence>
<dbReference type="EMBL" id="MFBD01000029">
    <property type="protein sequence ID" value="OGD88421.1"/>
    <property type="molecule type" value="Genomic_DNA"/>
</dbReference>
<organism evidence="8 9">
    <name type="scientific">Candidatus Curtissbacteria bacterium RIFCSPHIGHO2_02_FULL_40_16b</name>
    <dbReference type="NCBI Taxonomy" id="1797714"/>
    <lineage>
        <taxon>Bacteria</taxon>
        <taxon>Candidatus Curtissiibacteriota</taxon>
    </lineage>
</organism>
<evidence type="ECO:0000256" key="5">
    <source>
        <dbReference type="ARBA" id="ARBA00023136"/>
    </source>
</evidence>
<dbReference type="SUPFAM" id="SSF54523">
    <property type="entry name" value="Pili subunits"/>
    <property type="match status" value="1"/>
</dbReference>
<name>A0A1F5G974_9BACT</name>
<evidence type="ECO:0000256" key="3">
    <source>
        <dbReference type="ARBA" id="ARBA00022692"/>
    </source>
</evidence>
<keyword evidence="3 7" id="KW-0812">Transmembrane</keyword>
<sequence>MPDEKVNSESSIVNRILSIYHLPFTIQRKFKGFTLIELLVVISIIGILVSIVIASYGSVQKKSRDSRRKSDLVEIKSALIIYFQDFDTYPENVDSYPSNASGNWIPDLSPNYFKSLPQDPGNSGASSTNCNSSEFIYCYVKNSDESFTLWARLENEKDPDRSGNPDALCQDTPPADSSLNYCLESPAL</sequence>
<feature type="region of interest" description="Disordered" evidence="6">
    <location>
        <begin position="156"/>
        <end position="175"/>
    </location>
</feature>
<dbReference type="STRING" id="1797714.A3D04_01065"/>
<protein>
    <recommendedName>
        <fullName evidence="10">Type II secretion system protein GspG C-terminal domain-containing protein</fullName>
    </recommendedName>
</protein>
<evidence type="ECO:0000256" key="2">
    <source>
        <dbReference type="ARBA" id="ARBA00022481"/>
    </source>
</evidence>
<proteinExistence type="predicted"/>
<dbReference type="AlphaFoldDB" id="A0A1F5G974"/>
<accession>A0A1F5G974</accession>
<dbReference type="Proteomes" id="UP000177369">
    <property type="component" value="Unassembled WGS sequence"/>
</dbReference>
<dbReference type="GO" id="GO:0016020">
    <property type="term" value="C:membrane"/>
    <property type="evidence" value="ECO:0007669"/>
    <property type="project" value="UniProtKB-SubCell"/>
</dbReference>
<keyword evidence="2" id="KW-0488">Methylation</keyword>
<comment type="subcellular location">
    <subcellularLocation>
        <location evidence="1">Membrane</location>
        <topology evidence="1">Single-pass membrane protein</topology>
    </subcellularLocation>
</comment>
<dbReference type="NCBIfam" id="TIGR02532">
    <property type="entry name" value="IV_pilin_GFxxxE"/>
    <property type="match status" value="1"/>
</dbReference>
<evidence type="ECO:0008006" key="10">
    <source>
        <dbReference type="Google" id="ProtNLM"/>
    </source>
</evidence>
<keyword evidence="4 7" id="KW-1133">Transmembrane helix</keyword>
<feature type="transmembrane region" description="Helical" evidence="7">
    <location>
        <begin position="38"/>
        <end position="59"/>
    </location>
</feature>
<gene>
    <name evidence="8" type="ORF">A3D04_01065</name>
</gene>
<dbReference type="PRINTS" id="PR00813">
    <property type="entry name" value="BCTERIALGSPG"/>
</dbReference>
<evidence type="ECO:0000256" key="4">
    <source>
        <dbReference type="ARBA" id="ARBA00022989"/>
    </source>
</evidence>
<evidence type="ECO:0000256" key="7">
    <source>
        <dbReference type="SAM" id="Phobius"/>
    </source>
</evidence>
<dbReference type="PROSITE" id="PS00409">
    <property type="entry name" value="PROKAR_NTER_METHYL"/>
    <property type="match status" value="1"/>
</dbReference>
<dbReference type="PANTHER" id="PTHR30093">
    <property type="entry name" value="GENERAL SECRETION PATHWAY PROTEIN G"/>
    <property type="match status" value="1"/>
</dbReference>
<dbReference type="GO" id="GO:0015627">
    <property type="term" value="C:type II protein secretion system complex"/>
    <property type="evidence" value="ECO:0007669"/>
    <property type="project" value="InterPro"/>
</dbReference>
<dbReference type="Gene3D" id="3.30.700.10">
    <property type="entry name" value="Glycoprotein, Type 4 Pilin"/>
    <property type="match status" value="1"/>
</dbReference>
<evidence type="ECO:0000256" key="6">
    <source>
        <dbReference type="SAM" id="MobiDB-lite"/>
    </source>
</evidence>